<keyword evidence="1" id="KW-0175">Coiled coil</keyword>
<dbReference type="eggNOG" id="ENOG5032ND3">
    <property type="taxonomic scope" value="Bacteria"/>
</dbReference>
<proteinExistence type="predicted"/>
<reference evidence="2 3" key="1">
    <citation type="submission" date="2012-06" db="EMBL/GenBank/DDBJ databases">
        <title>The complete genome of Ornithobacterium rhinotracheale DSM 15997.</title>
        <authorList>
            <consortium name="US DOE Joint Genome Institute (JGI-PGF)"/>
            <person name="Lucas S."/>
            <person name="Copeland A."/>
            <person name="Lapidus A."/>
            <person name="Goodwin L."/>
            <person name="Pitluck S."/>
            <person name="Peters L."/>
            <person name="Mikhailova N."/>
            <person name="Teshima H."/>
            <person name="Kyrpides N."/>
            <person name="Mavromatis K."/>
            <person name="Pagani I."/>
            <person name="Ivanova N."/>
            <person name="Ovchinnikova G."/>
            <person name="Zeytun A."/>
            <person name="Detter J.C."/>
            <person name="Han C."/>
            <person name="Land M."/>
            <person name="Hauser L."/>
            <person name="Markowitz V."/>
            <person name="Cheng J.-F."/>
            <person name="Hugenholtz P."/>
            <person name="Woyke T."/>
            <person name="Wu D."/>
            <person name="Lang E."/>
            <person name="Kopitz M."/>
            <person name="Brambilla E."/>
            <person name="Klenk H.-P."/>
            <person name="Eisen J.A."/>
        </authorList>
    </citation>
    <scope>NUCLEOTIDE SEQUENCE [LARGE SCALE GENOMIC DNA]</scope>
    <source>
        <strain evidence="3">ATCC 51463 / DSM 15997 / CCUG 23171 / LMG 9086</strain>
    </source>
</reference>
<dbReference type="HOGENOM" id="CLU_859834_0_0_10"/>
<dbReference type="KEGG" id="orh:Ornrh_0771"/>
<dbReference type="GeneID" id="97257483"/>
<name>I3ZZ35_ORNRL</name>
<dbReference type="Proteomes" id="UP000006051">
    <property type="component" value="Chromosome"/>
</dbReference>
<dbReference type="RefSeq" id="WP_014790570.1">
    <property type="nucleotide sequence ID" value="NC_018016.1"/>
</dbReference>
<evidence type="ECO:0000256" key="1">
    <source>
        <dbReference type="SAM" id="Coils"/>
    </source>
</evidence>
<accession>I3ZZ35</accession>
<dbReference type="EMBL" id="CP003283">
    <property type="protein sequence ID" value="AFL96969.1"/>
    <property type="molecule type" value="Genomic_DNA"/>
</dbReference>
<gene>
    <name evidence="2" type="ordered locus">Ornrh_0771</name>
</gene>
<feature type="coiled-coil region" evidence="1">
    <location>
        <begin position="186"/>
        <end position="213"/>
    </location>
</feature>
<dbReference type="PATRIC" id="fig|867902.3.peg.751"/>
<dbReference type="GeneID" id="71569066"/>
<evidence type="ECO:0000313" key="2">
    <source>
        <dbReference type="EMBL" id="AFL96969.1"/>
    </source>
</evidence>
<protein>
    <submittedName>
        <fullName evidence="2">Uncharacterized protein</fullName>
    </submittedName>
</protein>
<dbReference type="AlphaFoldDB" id="I3ZZ35"/>
<evidence type="ECO:0000313" key="3">
    <source>
        <dbReference type="Proteomes" id="UP000006051"/>
    </source>
</evidence>
<dbReference type="STRING" id="867902.Ornrh_0771"/>
<sequence>MENLQALKERSQVFLQKLRAKAQELEDEVLPVVQSVYDEDPDRYKREYGHFKQGIVNQFKSLIQKANEVYNKQISPKRNIGVNASSDYKTLFQEITKLFEDFRTEMYAKEDQIFGTVKEISNEVYLQKALAEYEEIKNAFTCTQCGAPIEIKELYFVSTYIRCEYCQTQNTFVPGSNMQHIRFYTRDIGEERHKDLEQQYEDLRLNSDKEKEALWAYFHYRAMVWLEKVRILPIMKEDDKKIFYREIDDEVNAYTESKFLYKPALYTYLLERLGFEEEYPLAELSKDSPQYWDKQQLLELSLGFLEHVGDLEKYTELYNLHHQRLEQTINQLNNL</sequence>
<keyword evidence="3" id="KW-1185">Reference proteome</keyword>
<organism evidence="2 3">
    <name type="scientific">Ornithobacterium rhinotracheale (strain ATCC 51463 / DSM 15997 / CCUG 23171 / CIP 104009 / LMG 9086)</name>
    <dbReference type="NCBI Taxonomy" id="867902"/>
    <lineage>
        <taxon>Bacteria</taxon>
        <taxon>Pseudomonadati</taxon>
        <taxon>Bacteroidota</taxon>
        <taxon>Flavobacteriia</taxon>
        <taxon>Flavobacteriales</taxon>
        <taxon>Weeksellaceae</taxon>
        <taxon>Ornithobacterium</taxon>
    </lineage>
</organism>